<keyword evidence="1" id="KW-0812">Transmembrane</keyword>
<gene>
    <name evidence="2" type="ORF">SVIM_LOCUS214056</name>
</gene>
<name>A0A6N2LEJ5_SALVM</name>
<accession>A0A6N2LEJ5</accession>
<proteinExistence type="predicted"/>
<protein>
    <submittedName>
        <fullName evidence="2">Uncharacterized protein</fullName>
    </submittedName>
</protein>
<sequence length="285" mass="31951">MGELHATFKLDWVHVLCNYFLFFPASLFVAIHMHTNHINGRQLEISSCSRSNYAAYGPEYGYQQGVYNPYATGQQYLQMYGVPGAVNSGMYPYGQLSQNVPGGHGYTSIPGYALPGHQIVQFGGPSVNAITTSSMQQLQAPYHTGIAPAVPAQPHICKVAVLTKTLGEGLIKVIDSHAHQRSHSCPSRSDWVEKGCGKFFLLPWCIKNLCMLPELRTSNKQHEYFMDAGIGFWQPNYRNNKSVKRNQHRERSRVCKQFLELPAPSLVYEYAENGCLDRHVHNGSK</sequence>
<evidence type="ECO:0000256" key="1">
    <source>
        <dbReference type="SAM" id="Phobius"/>
    </source>
</evidence>
<dbReference type="AlphaFoldDB" id="A0A6N2LEJ5"/>
<organism evidence="2">
    <name type="scientific">Salix viminalis</name>
    <name type="common">Common osier</name>
    <name type="synonym">Basket willow</name>
    <dbReference type="NCBI Taxonomy" id="40686"/>
    <lineage>
        <taxon>Eukaryota</taxon>
        <taxon>Viridiplantae</taxon>
        <taxon>Streptophyta</taxon>
        <taxon>Embryophyta</taxon>
        <taxon>Tracheophyta</taxon>
        <taxon>Spermatophyta</taxon>
        <taxon>Magnoliopsida</taxon>
        <taxon>eudicotyledons</taxon>
        <taxon>Gunneridae</taxon>
        <taxon>Pentapetalae</taxon>
        <taxon>rosids</taxon>
        <taxon>fabids</taxon>
        <taxon>Malpighiales</taxon>
        <taxon>Salicaceae</taxon>
        <taxon>Saliceae</taxon>
        <taxon>Salix</taxon>
    </lineage>
</organism>
<feature type="transmembrane region" description="Helical" evidence="1">
    <location>
        <begin position="12"/>
        <end position="31"/>
    </location>
</feature>
<keyword evidence="1" id="KW-1133">Transmembrane helix</keyword>
<keyword evidence="1" id="KW-0472">Membrane</keyword>
<dbReference type="EMBL" id="CAADRP010001446">
    <property type="protein sequence ID" value="VFU38955.1"/>
    <property type="molecule type" value="Genomic_DNA"/>
</dbReference>
<reference evidence="2" key="1">
    <citation type="submission" date="2019-03" db="EMBL/GenBank/DDBJ databases">
        <authorList>
            <person name="Mank J."/>
            <person name="Almeida P."/>
        </authorList>
    </citation>
    <scope>NUCLEOTIDE SEQUENCE</scope>
    <source>
        <strain evidence="2">78183</strain>
    </source>
</reference>
<evidence type="ECO:0000313" key="2">
    <source>
        <dbReference type="EMBL" id="VFU38955.1"/>
    </source>
</evidence>